<protein>
    <submittedName>
        <fullName evidence="2">Uncharacterized protein</fullName>
    </submittedName>
</protein>
<dbReference type="Proteomes" id="UP000670947">
    <property type="component" value="Unassembled WGS sequence"/>
</dbReference>
<comment type="caution">
    <text evidence="2">The sequence shown here is derived from an EMBL/GenBank/DDBJ whole genome shotgun (WGS) entry which is preliminary data.</text>
</comment>
<dbReference type="EMBL" id="JAGGDJ010000003">
    <property type="protein sequence ID" value="MBO7744159.1"/>
    <property type="molecule type" value="Genomic_DNA"/>
</dbReference>
<proteinExistence type="predicted"/>
<sequence length="227" mass="25696">MAGRSANGQSRETGRRDEFVRRNPEHRAENGNRQVRRPKLSMSPFNSNNLMVQNPYMVMWWSAAMPGAGHIMVGKIVKGFALFLWEFVVNTQSNLNEAIGYSMLGRFPEAKACLDLRWFFMYVPIFIFACWDSYRLTTEVNQFAVLAYREQSPISAMKVNSIEINYLAKTNPWVGVGWSLLAPGVGHLIARNTYQGCCGISLSSTNPTPWKLSIIRRSDCSARPLGF</sequence>
<gene>
    <name evidence="2" type="ORF">I8J29_08140</name>
</gene>
<feature type="compositionally biased region" description="Polar residues" evidence="1">
    <location>
        <begin position="1"/>
        <end position="11"/>
    </location>
</feature>
<feature type="compositionally biased region" description="Basic and acidic residues" evidence="1">
    <location>
        <begin position="12"/>
        <end position="30"/>
    </location>
</feature>
<feature type="region of interest" description="Disordered" evidence="1">
    <location>
        <begin position="1"/>
        <end position="41"/>
    </location>
</feature>
<keyword evidence="3" id="KW-1185">Reference proteome</keyword>
<dbReference type="RefSeq" id="WP_208847103.1">
    <property type="nucleotide sequence ID" value="NZ_JAGGDJ010000003.1"/>
</dbReference>
<reference evidence="2 3" key="1">
    <citation type="submission" date="2021-03" db="EMBL/GenBank/DDBJ databases">
        <title>Paenibacillus artemisicola MWE-103 whole genome sequence.</title>
        <authorList>
            <person name="Ham Y.J."/>
        </authorList>
    </citation>
    <scope>NUCLEOTIDE SEQUENCE [LARGE SCALE GENOMIC DNA]</scope>
    <source>
        <strain evidence="2 3">MWE-103</strain>
    </source>
</reference>
<evidence type="ECO:0000313" key="2">
    <source>
        <dbReference type="EMBL" id="MBO7744159.1"/>
    </source>
</evidence>
<name>A0ABS3W772_9BACL</name>
<accession>A0ABS3W772</accession>
<organism evidence="2 3">
    <name type="scientific">Paenibacillus artemisiicola</name>
    <dbReference type="NCBI Taxonomy" id="1172618"/>
    <lineage>
        <taxon>Bacteria</taxon>
        <taxon>Bacillati</taxon>
        <taxon>Bacillota</taxon>
        <taxon>Bacilli</taxon>
        <taxon>Bacillales</taxon>
        <taxon>Paenibacillaceae</taxon>
        <taxon>Paenibacillus</taxon>
    </lineage>
</organism>
<evidence type="ECO:0000256" key="1">
    <source>
        <dbReference type="SAM" id="MobiDB-lite"/>
    </source>
</evidence>
<evidence type="ECO:0000313" key="3">
    <source>
        <dbReference type="Proteomes" id="UP000670947"/>
    </source>
</evidence>